<proteinExistence type="predicted"/>
<accession>A0AAW0CZ55</accession>
<gene>
    <name evidence="1" type="ORF">VNI00_007965</name>
</gene>
<protein>
    <recommendedName>
        <fullName evidence="3">F-box domain-containing protein</fullName>
    </recommendedName>
</protein>
<name>A0AAW0CZ55_9AGAR</name>
<comment type="caution">
    <text evidence="1">The sequence shown here is derived from an EMBL/GenBank/DDBJ whole genome shotgun (WGS) entry which is preliminary data.</text>
</comment>
<dbReference type="Proteomes" id="UP001383192">
    <property type="component" value="Unassembled WGS sequence"/>
</dbReference>
<evidence type="ECO:0000313" key="1">
    <source>
        <dbReference type="EMBL" id="KAK7044243.1"/>
    </source>
</evidence>
<dbReference type="AlphaFoldDB" id="A0AAW0CZ55"/>
<evidence type="ECO:0008006" key="3">
    <source>
        <dbReference type="Google" id="ProtNLM"/>
    </source>
</evidence>
<keyword evidence="2" id="KW-1185">Reference proteome</keyword>
<dbReference type="SUPFAM" id="SSF81383">
    <property type="entry name" value="F-box domain"/>
    <property type="match status" value="1"/>
</dbReference>
<dbReference type="SUPFAM" id="SSF52047">
    <property type="entry name" value="RNI-like"/>
    <property type="match status" value="1"/>
</dbReference>
<sequence length="381" mass="43337">MHVSNFLIPQEITDYIIDHFHDDPPTLAICALVCRAWYPASRHHLFAVVNISPRSIATFSDLLLQAPSGWFSIVPILRELSLHLHDDALWLGTLSGLFPECTSLRSLKIFFRGGQLTEEVRQTLSTTFHTITYLALLETTPQRRSLSRDVEWICTFPHLRKVLISGDYYKDLDISPYARLPSGVQELKLDLPSPATQAFVQWLLHHTTIPTVSSLLLFRVVDDDVSILKEYLAECRNVLKNLMLFLYQCRDRAGDFDLSQHVVLNSIYLSSNGSSSVRTIRDILSTSASLIEMQDVLLRISSFELADLYDWASLDRVFTSHRSSSAKITIVMDEDGRYESDLATRLPMCAKRKQLHFVRAGVHSAASSYVEEVFGYATHHY</sequence>
<dbReference type="EMBL" id="JAYKXP010000026">
    <property type="protein sequence ID" value="KAK7044243.1"/>
    <property type="molecule type" value="Genomic_DNA"/>
</dbReference>
<reference evidence="1 2" key="1">
    <citation type="submission" date="2024-01" db="EMBL/GenBank/DDBJ databases">
        <title>A draft genome for a cacao thread blight-causing isolate of Paramarasmius palmivorus.</title>
        <authorList>
            <person name="Baruah I.K."/>
            <person name="Bukari Y."/>
            <person name="Amoako-Attah I."/>
            <person name="Meinhardt L.W."/>
            <person name="Bailey B.A."/>
            <person name="Cohen S.P."/>
        </authorList>
    </citation>
    <scope>NUCLEOTIDE SEQUENCE [LARGE SCALE GENOMIC DNA]</scope>
    <source>
        <strain evidence="1 2">GH-12</strain>
    </source>
</reference>
<organism evidence="1 2">
    <name type="scientific">Paramarasmius palmivorus</name>
    <dbReference type="NCBI Taxonomy" id="297713"/>
    <lineage>
        <taxon>Eukaryota</taxon>
        <taxon>Fungi</taxon>
        <taxon>Dikarya</taxon>
        <taxon>Basidiomycota</taxon>
        <taxon>Agaricomycotina</taxon>
        <taxon>Agaricomycetes</taxon>
        <taxon>Agaricomycetidae</taxon>
        <taxon>Agaricales</taxon>
        <taxon>Marasmiineae</taxon>
        <taxon>Marasmiaceae</taxon>
        <taxon>Paramarasmius</taxon>
    </lineage>
</organism>
<evidence type="ECO:0000313" key="2">
    <source>
        <dbReference type="Proteomes" id="UP001383192"/>
    </source>
</evidence>
<dbReference type="InterPro" id="IPR036047">
    <property type="entry name" value="F-box-like_dom_sf"/>
</dbReference>